<dbReference type="PANTHER" id="PTHR20857">
    <property type="entry name" value="THIAMINE-PHOSPHATE PYROPHOSPHORYLASE"/>
    <property type="match status" value="1"/>
</dbReference>
<evidence type="ECO:0000256" key="10">
    <source>
        <dbReference type="ARBA" id="ARBA00022842"/>
    </source>
</evidence>
<name>A0ABR3FH62_9AGAR</name>
<keyword evidence="9" id="KW-0067">ATP-binding</keyword>
<comment type="cofactor">
    <cofactor evidence="2">
        <name>Mg(2+)</name>
        <dbReference type="ChEBI" id="CHEBI:18420"/>
    </cofactor>
</comment>
<dbReference type="CDD" id="cd01170">
    <property type="entry name" value="THZ_kinase"/>
    <property type="match status" value="1"/>
</dbReference>
<comment type="catalytic activity">
    <reaction evidence="1">
        <text>5-(2-hydroxyethyl)-4-methylthiazole + ATP = 4-methyl-5-(2-phosphooxyethyl)-thiazole + ADP + H(+)</text>
        <dbReference type="Rhea" id="RHEA:24212"/>
        <dbReference type="ChEBI" id="CHEBI:15378"/>
        <dbReference type="ChEBI" id="CHEBI:17957"/>
        <dbReference type="ChEBI" id="CHEBI:30616"/>
        <dbReference type="ChEBI" id="CHEBI:58296"/>
        <dbReference type="ChEBI" id="CHEBI:456216"/>
        <dbReference type="EC" id="2.7.1.50"/>
    </reaction>
</comment>
<dbReference type="SUPFAM" id="SSF51391">
    <property type="entry name" value="Thiamin phosphate synthase"/>
    <property type="match status" value="1"/>
</dbReference>
<evidence type="ECO:0000313" key="16">
    <source>
        <dbReference type="EMBL" id="KAL0574696.1"/>
    </source>
</evidence>
<evidence type="ECO:0000256" key="14">
    <source>
        <dbReference type="ARBA" id="ARBA00047883"/>
    </source>
</evidence>
<comment type="catalytic activity">
    <reaction evidence="14">
        <text>2-[(2R,5Z)-2-carboxy-4-methylthiazol-5(2H)-ylidene]ethyl phosphate + 4-amino-2-methyl-5-(diphosphooxymethyl)pyrimidine + 2 H(+) = thiamine phosphate + CO2 + diphosphate</text>
        <dbReference type="Rhea" id="RHEA:47844"/>
        <dbReference type="ChEBI" id="CHEBI:15378"/>
        <dbReference type="ChEBI" id="CHEBI:16526"/>
        <dbReference type="ChEBI" id="CHEBI:33019"/>
        <dbReference type="ChEBI" id="CHEBI:37575"/>
        <dbReference type="ChEBI" id="CHEBI:57841"/>
        <dbReference type="ChEBI" id="CHEBI:62899"/>
        <dbReference type="EC" id="2.5.1.3"/>
    </reaction>
</comment>
<dbReference type="SUPFAM" id="SSF53613">
    <property type="entry name" value="Ribokinase-like"/>
    <property type="match status" value="1"/>
</dbReference>
<dbReference type="EMBL" id="JBAHYK010000375">
    <property type="protein sequence ID" value="KAL0574696.1"/>
    <property type="molecule type" value="Genomic_DNA"/>
</dbReference>
<dbReference type="InterPro" id="IPR000417">
    <property type="entry name" value="Hyethyz_kinase"/>
</dbReference>
<dbReference type="PRINTS" id="PR01099">
    <property type="entry name" value="HYETHTZKNASE"/>
</dbReference>
<dbReference type="HAMAP" id="MF_00097">
    <property type="entry name" value="TMP_synthase"/>
    <property type="match status" value="1"/>
</dbReference>
<evidence type="ECO:0000256" key="7">
    <source>
        <dbReference type="ARBA" id="ARBA00022741"/>
    </source>
</evidence>
<evidence type="ECO:0000256" key="8">
    <source>
        <dbReference type="ARBA" id="ARBA00022777"/>
    </source>
</evidence>
<dbReference type="Gene3D" id="3.20.20.70">
    <property type="entry name" value="Aldolase class I"/>
    <property type="match status" value="1"/>
</dbReference>
<gene>
    <name evidence="16" type="primary">THI6</name>
    <name evidence="16" type="ORF">V5O48_007254</name>
</gene>
<comment type="catalytic activity">
    <reaction evidence="12">
        <text>4-methyl-5-(2-phosphooxyethyl)-thiazole + 4-amino-2-methyl-5-(diphosphooxymethyl)pyrimidine + H(+) = thiamine phosphate + diphosphate</text>
        <dbReference type="Rhea" id="RHEA:22328"/>
        <dbReference type="ChEBI" id="CHEBI:15378"/>
        <dbReference type="ChEBI" id="CHEBI:33019"/>
        <dbReference type="ChEBI" id="CHEBI:37575"/>
        <dbReference type="ChEBI" id="CHEBI:57841"/>
        <dbReference type="ChEBI" id="CHEBI:58296"/>
        <dbReference type="EC" id="2.5.1.3"/>
    </reaction>
</comment>
<keyword evidence="10" id="KW-0460">Magnesium</keyword>
<dbReference type="InterPro" id="IPR029056">
    <property type="entry name" value="Ribokinase-like"/>
</dbReference>
<evidence type="ECO:0000256" key="11">
    <source>
        <dbReference type="ARBA" id="ARBA00022977"/>
    </source>
</evidence>
<sequence>MAVDYSLYLVTGRELLPPGKDFYETLDQALQGGVTVVQIREKTTDTGEFLEICQKSKSICDRYNVPLFVNDRVDIALAVGATGVHLGQTDMPISVARKLLPPNTIVGASCNNVGEVRKALTDGADYIGIGAVWATNTKALDKPLVGVRNVGAMLELLDGTSVQAVAIGGIKAHNLLRTMYGSVSRTGHPLNGVAVVSEIMASENPKDAAARLSNTLQTFRSGSAIPLALSFGTNVSTVDKITEQVASLMKHMKEVNPLVHQITNNVAIAQSANITISIGASPIMATTAAEMSDLARVCDGLLVNIGTLTHDAYAGMLEAGMMDISNIVRSLLKAEFWSGRSMNTNRKPIVFDPVGVGATEFRKRTVNELLNTWQTTVIKGNAGELAALSGSTEVESRGVDSVGAGFKDPVTFVRDLARRERKTDYVSDGKSVAILNNGHQYLGQITASGCITGSCVAAYCALASRIERSERREESKLVDGDVFVGAISGILVLNIAAEIAATRGNVEGPGTFFPALLDELARLTPEKVVQRVNIHLA</sequence>
<comment type="caution">
    <text evidence="16">The sequence shown here is derived from an EMBL/GenBank/DDBJ whole genome shotgun (WGS) entry which is preliminary data.</text>
</comment>
<dbReference type="CDD" id="cd00564">
    <property type="entry name" value="TMP_TenI"/>
    <property type="match status" value="1"/>
</dbReference>
<dbReference type="InterPro" id="IPR034291">
    <property type="entry name" value="TMP_synthase"/>
</dbReference>
<comment type="pathway">
    <text evidence="4">Cofactor biosynthesis; thiamine diphosphate biosynthesis; thiamine phosphate from 4-amino-2-methyl-5-diphosphomethylpyrimidine and 4-methyl-5-(2-phosphoethyl)-thiazole: step 1/1.</text>
</comment>
<organism evidence="16 17">
    <name type="scientific">Marasmius crinis-equi</name>
    <dbReference type="NCBI Taxonomy" id="585013"/>
    <lineage>
        <taxon>Eukaryota</taxon>
        <taxon>Fungi</taxon>
        <taxon>Dikarya</taxon>
        <taxon>Basidiomycota</taxon>
        <taxon>Agaricomycotina</taxon>
        <taxon>Agaricomycetes</taxon>
        <taxon>Agaricomycetidae</taxon>
        <taxon>Agaricales</taxon>
        <taxon>Marasmiineae</taxon>
        <taxon>Marasmiaceae</taxon>
        <taxon>Marasmius</taxon>
    </lineage>
</organism>
<dbReference type="InterPro" id="IPR013785">
    <property type="entry name" value="Aldolase_TIM"/>
</dbReference>
<evidence type="ECO:0000256" key="12">
    <source>
        <dbReference type="ARBA" id="ARBA00047334"/>
    </source>
</evidence>
<keyword evidence="8" id="KW-0418">Kinase</keyword>
<evidence type="ECO:0000256" key="2">
    <source>
        <dbReference type="ARBA" id="ARBA00001946"/>
    </source>
</evidence>
<comment type="pathway">
    <text evidence="3">Cofactor biosynthesis; thiamine diphosphate biosynthesis; 4-methyl-5-(2-phosphoethyl)-thiazole from 5-(2-hydroxyethyl)-4-methylthiazole: step 1/1.</text>
</comment>
<evidence type="ECO:0000256" key="13">
    <source>
        <dbReference type="ARBA" id="ARBA00047851"/>
    </source>
</evidence>
<dbReference type="InterPro" id="IPR022998">
    <property type="entry name" value="ThiamineP_synth_TenI"/>
</dbReference>
<dbReference type="Gene3D" id="3.40.1190.20">
    <property type="match status" value="1"/>
</dbReference>
<dbReference type="PANTHER" id="PTHR20857:SF23">
    <property type="entry name" value="THIAMINE BIOSYNTHETIC BIFUNCTIONAL ENZYME"/>
    <property type="match status" value="1"/>
</dbReference>
<keyword evidence="11" id="KW-0784">Thiamine biosynthesis</keyword>
<evidence type="ECO:0000313" key="17">
    <source>
        <dbReference type="Proteomes" id="UP001465976"/>
    </source>
</evidence>
<evidence type="ECO:0000256" key="1">
    <source>
        <dbReference type="ARBA" id="ARBA00001771"/>
    </source>
</evidence>
<evidence type="ECO:0000256" key="4">
    <source>
        <dbReference type="ARBA" id="ARBA00005165"/>
    </source>
</evidence>
<keyword evidence="17" id="KW-1185">Reference proteome</keyword>
<evidence type="ECO:0000256" key="5">
    <source>
        <dbReference type="ARBA" id="ARBA00022679"/>
    </source>
</evidence>
<evidence type="ECO:0000259" key="15">
    <source>
        <dbReference type="Pfam" id="PF02581"/>
    </source>
</evidence>
<accession>A0ABR3FH62</accession>
<dbReference type="NCBIfam" id="TIGR00693">
    <property type="entry name" value="thiE"/>
    <property type="match status" value="1"/>
</dbReference>
<protein>
    <submittedName>
        <fullName evidence="16">Thiamine biosynthetic bifunctional enzyme</fullName>
    </submittedName>
</protein>
<comment type="catalytic activity">
    <reaction evidence="13">
        <text>2-(2-carboxy-4-methylthiazol-5-yl)ethyl phosphate + 4-amino-2-methyl-5-(diphosphooxymethyl)pyrimidine + 2 H(+) = thiamine phosphate + CO2 + diphosphate</text>
        <dbReference type="Rhea" id="RHEA:47848"/>
        <dbReference type="ChEBI" id="CHEBI:15378"/>
        <dbReference type="ChEBI" id="CHEBI:16526"/>
        <dbReference type="ChEBI" id="CHEBI:33019"/>
        <dbReference type="ChEBI" id="CHEBI:37575"/>
        <dbReference type="ChEBI" id="CHEBI:57841"/>
        <dbReference type="ChEBI" id="CHEBI:62890"/>
        <dbReference type="EC" id="2.5.1.3"/>
    </reaction>
</comment>
<evidence type="ECO:0000256" key="9">
    <source>
        <dbReference type="ARBA" id="ARBA00022840"/>
    </source>
</evidence>
<dbReference type="HAMAP" id="MF_00228">
    <property type="entry name" value="Thz_kinase"/>
    <property type="match status" value="1"/>
</dbReference>
<reference evidence="16 17" key="1">
    <citation type="submission" date="2024-02" db="EMBL/GenBank/DDBJ databases">
        <title>A draft genome for the cacao thread blight pathogen Marasmius crinis-equi.</title>
        <authorList>
            <person name="Cohen S.P."/>
            <person name="Baruah I.K."/>
            <person name="Amoako-Attah I."/>
            <person name="Bukari Y."/>
            <person name="Meinhardt L.W."/>
            <person name="Bailey B.A."/>
        </authorList>
    </citation>
    <scope>NUCLEOTIDE SEQUENCE [LARGE SCALE GENOMIC DNA]</scope>
    <source>
        <strain evidence="16 17">GH-76</strain>
    </source>
</reference>
<proteinExistence type="inferred from homology"/>
<dbReference type="Pfam" id="PF02581">
    <property type="entry name" value="TMP-TENI"/>
    <property type="match status" value="1"/>
</dbReference>
<dbReference type="Proteomes" id="UP001465976">
    <property type="component" value="Unassembled WGS sequence"/>
</dbReference>
<dbReference type="InterPro" id="IPR036206">
    <property type="entry name" value="ThiamineP_synth_sf"/>
</dbReference>
<keyword evidence="5" id="KW-0808">Transferase</keyword>
<feature type="domain" description="Thiamine phosphate synthase/TenI" evidence="15">
    <location>
        <begin position="7"/>
        <end position="199"/>
    </location>
</feature>
<evidence type="ECO:0000256" key="6">
    <source>
        <dbReference type="ARBA" id="ARBA00022723"/>
    </source>
</evidence>
<keyword evidence="6" id="KW-0479">Metal-binding</keyword>
<keyword evidence="7" id="KW-0547">Nucleotide-binding</keyword>
<evidence type="ECO:0000256" key="3">
    <source>
        <dbReference type="ARBA" id="ARBA00004868"/>
    </source>
</evidence>
<dbReference type="Pfam" id="PF02110">
    <property type="entry name" value="HK"/>
    <property type="match status" value="2"/>
</dbReference>